<evidence type="ECO:0000256" key="4">
    <source>
        <dbReference type="ARBA" id="ARBA00022692"/>
    </source>
</evidence>
<dbReference type="InterPro" id="IPR004681">
    <property type="entry name" value="TRAP_DctM"/>
</dbReference>
<evidence type="ECO:0000256" key="6">
    <source>
        <dbReference type="ARBA" id="ARBA00023136"/>
    </source>
</evidence>
<feature type="transmembrane region" description="Helical" evidence="8">
    <location>
        <begin position="160"/>
        <end position="178"/>
    </location>
</feature>
<proteinExistence type="predicted"/>
<feature type="transmembrane region" description="Helical" evidence="8">
    <location>
        <begin position="405"/>
        <end position="431"/>
    </location>
</feature>
<dbReference type="PANTHER" id="PTHR33362">
    <property type="entry name" value="SIALIC ACID TRAP TRANSPORTER PERMEASE PROTEIN SIAT-RELATED"/>
    <property type="match status" value="1"/>
</dbReference>
<feature type="transmembrane region" description="Helical" evidence="8">
    <location>
        <begin position="101"/>
        <end position="121"/>
    </location>
</feature>
<comment type="caution">
    <text evidence="10">The sequence shown here is derived from an EMBL/GenBank/DDBJ whole genome shotgun (WGS) entry which is preliminary data.</text>
</comment>
<dbReference type="PIRSF" id="PIRSF006066">
    <property type="entry name" value="HI0050"/>
    <property type="match status" value="1"/>
</dbReference>
<feature type="transmembrane region" description="Helical" evidence="8">
    <location>
        <begin position="190"/>
        <end position="208"/>
    </location>
</feature>
<gene>
    <name evidence="10" type="ORF">GLW05_16895</name>
</gene>
<dbReference type="Pfam" id="PF06808">
    <property type="entry name" value="DctM"/>
    <property type="match status" value="1"/>
</dbReference>
<dbReference type="RefSeq" id="WP_160849650.1">
    <property type="nucleotide sequence ID" value="NZ_WMEQ01000015.1"/>
</dbReference>
<feature type="transmembrane region" description="Helical" evidence="8">
    <location>
        <begin position="323"/>
        <end position="340"/>
    </location>
</feature>
<accession>A0A6I5A4L9</accession>
<evidence type="ECO:0000256" key="2">
    <source>
        <dbReference type="ARBA" id="ARBA00022475"/>
    </source>
</evidence>
<protein>
    <submittedName>
        <fullName evidence="10">TRAP transporter large permease subunit</fullName>
    </submittedName>
</protein>
<feature type="transmembrane region" description="Helical" evidence="8">
    <location>
        <begin position="260"/>
        <end position="281"/>
    </location>
</feature>
<name>A0A6I5A4L9_9BACI</name>
<keyword evidence="6 8" id="KW-0472">Membrane</keyword>
<dbReference type="OrthoDB" id="9785600at2"/>
<evidence type="ECO:0000256" key="8">
    <source>
        <dbReference type="SAM" id="Phobius"/>
    </source>
</evidence>
<feature type="transmembrane region" description="Helical" evidence="8">
    <location>
        <begin position="352"/>
        <end position="373"/>
    </location>
</feature>
<dbReference type="GO" id="GO:0005886">
    <property type="term" value="C:plasma membrane"/>
    <property type="evidence" value="ECO:0007669"/>
    <property type="project" value="UniProtKB-SubCell"/>
</dbReference>
<feature type="domain" description="TRAP C4-dicarboxylate transport system permease DctM subunit" evidence="9">
    <location>
        <begin position="55"/>
        <end position="463"/>
    </location>
</feature>
<evidence type="ECO:0000259" key="9">
    <source>
        <dbReference type="Pfam" id="PF06808"/>
    </source>
</evidence>
<comment type="subcellular location">
    <subcellularLocation>
        <location evidence="1">Cell inner membrane</location>
        <topology evidence="1">Multi-pass membrane protein</topology>
    </subcellularLocation>
</comment>
<feature type="transmembrane region" description="Helical" evidence="8">
    <location>
        <begin position="214"/>
        <end position="239"/>
    </location>
</feature>
<evidence type="ECO:0000256" key="1">
    <source>
        <dbReference type="ARBA" id="ARBA00004429"/>
    </source>
</evidence>
<dbReference type="AlphaFoldDB" id="A0A6I5A4L9"/>
<evidence type="ECO:0000256" key="3">
    <source>
        <dbReference type="ARBA" id="ARBA00022519"/>
    </source>
</evidence>
<dbReference type="GO" id="GO:0022857">
    <property type="term" value="F:transmembrane transporter activity"/>
    <property type="evidence" value="ECO:0007669"/>
    <property type="project" value="TreeGrafter"/>
</dbReference>
<evidence type="ECO:0000313" key="11">
    <source>
        <dbReference type="Proteomes" id="UP000468638"/>
    </source>
</evidence>
<keyword evidence="4 8" id="KW-0812">Transmembrane</keyword>
<feature type="transmembrane region" description="Helical" evidence="8">
    <location>
        <begin position="27"/>
        <end position="44"/>
    </location>
</feature>
<feature type="region of interest" description="Disordered" evidence="7">
    <location>
        <begin position="1"/>
        <end position="20"/>
    </location>
</feature>
<reference evidence="10 11" key="1">
    <citation type="submission" date="2019-11" db="EMBL/GenBank/DDBJ databases">
        <title>Genome sequences of 17 halophilic strains isolated from different environments.</title>
        <authorList>
            <person name="Furrow R.E."/>
        </authorList>
    </citation>
    <scope>NUCLEOTIDE SEQUENCE [LARGE SCALE GENOMIC DNA]</scope>
    <source>
        <strain evidence="10 11">22514_16_FS</strain>
    </source>
</reference>
<evidence type="ECO:0000256" key="7">
    <source>
        <dbReference type="SAM" id="MobiDB-lite"/>
    </source>
</evidence>
<evidence type="ECO:0000313" key="10">
    <source>
        <dbReference type="EMBL" id="MYL35257.1"/>
    </source>
</evidence>
<feature type="transmembrane region" description="Helical" evidence="8">
    <location>
        <begin position="380"/>
        <end position="399"/>
    </location>
</feature>
<organism evidence="10 11">
    <name type="scientific">Pontibacillus yanchengensis</name>
    <dbReference type="NCBI Taxonomy" id="462910"/>
    <lineage>
        <taxon>Bacteria</taxon>
        <taxon>Bacillati</taxon>
        <taxon>Bacillota</taxon>
        <taxon>Bacilli</taxon>
        <taxon>Bacillales</taxon>
        <taxon>Bacillaceae</taxon>
        <taxon>Pontibacillus</taxon>
    </lineage>
</organism>
<keyword evidence="3" id="KW-0997">Cell inner membrane</keyword>
<feature type="transmembrane region" description="Helical" evidence="8">
    <location>
        <begin position="56"/>
        <end position="81"/>
    </location>
</feature>
<evidence type="ECO:0000256" key="5">
    <source>
        <dbReference type="ARBA" id="ARBA00022989"/>
    </source>
</evidence>
<feature type="transmembrane region" description="Helical" evidence="8">
    <location>
        <begin position="287"/>
        <end position="303"/>
    </location>
</feature>
<feature type="transmembrane region" description="Helical" evidence="8">
    <location>
        <begin position="443"/>
        <end position="467"/>
    </location>
</feature>
<dbReference type="EMBL" id="WMEQ01000015">
    <property type="protein sequence ID" value="MYL35257.1"/>
    <property type="molecule type" value="Genomic_DNA"/>
</dbReference>
<sequence>MNLATEQTSPQPEGMTPNPQGGLSKKLFSILVIGVSLIGVIYSMQTSNMGLALFSLLFLLLLLGTPIAIALGVSSFLSIYYFTTDPLPDLAGKVFSGLNSFPLMAIPFFVLAGNIFTSGGVAKRLIHLTNMWVGHIPGGLSIASIVSCTLFAAISGSSPATVVAIGGIMIPAMVDHGYDKNYAVGSVSTAGSLGILIPPSIPMIVYAVTVEQSVGKLFLAGIVPGILLMTLLSLVSFFIARKRNYAKAEKASINDRLKAFKRAIWSLGLPIVVVGGIYSGVFTPTESAAVAVVLGVVVGLWIHKDLRFKDFPEILLNSAKTTAMLFFIIAMAMTFAHILTLERIPHSIAELITGWNMGPIMFLLIVNILLFIAGQFMEPTAIITILAPILFPVAMGVGIDPIHFGIVMVVNMEVGMITPPVGLNLYVASGITKMPLVDVTKSALPWLVAVVIGLILVTYIPAISLWLPEFLYGFR</sequence>
<keyword evidence="2" id="KW-1003">Cell membrane</keyword>
<dbReference type="InterPro" id="IPR010656">
    <property type="entry name" value="DctM"/>
</dbReference>
<keyword evidence="5 8" id="KW-1133">Transmembrane helix</keyword>
<feature type="transmembrane region" description="Helical" evidence="8">
    <location>
        <begin position="133"/>
        <end position="154"/>
    </location>
</feature>
<dbReference type="Proteomes" id="UP000468638">
    <property type="component" value="Unassembled WGS sequence"/>
</dbReference>
<dbReference type="PANTHER" id="PTHR33362:SF5">
    <property type="entry name" value="C4-DICARBOXYLATE TRAP TRANSPORTER LARGE PERMEASE PROTEIN DCTM"/>
    <property type="match status" value="1"/>
</dbReference>
<dbReference type="NCBIfam" id="TIGR00786">
    <property type="entry name" value="dctM"/>
    <property type="match status" value="1"/>
</dbReference>